<dbReference type="SUPFAM" id="SSF53901">
    <property type="entry name" value="Thiolase-like"/>
    <property type="match status" value="2"/>
</dbReference>
<evidence type="ECO:0000259" key="1">
    <source>
        <dbReference type="Pfam" id="PF22691"/>
    </source>
</evidence>
<dbReference type="GO" id="GO:0003988">
    <property type="term" value="F:acetyl-CoA C-acyltransferase activity"/>
    <property type="evidence" value="ECO:0007669"/>
    <property type="project" value="UniProtKB-ARBA"/>
</dbReference>
<protein>
    <submittedName>
        <fullName evidence="2">Thiolase family protein</fullName>
    </submittedName>
</protein>
<dbReference type="AlphaFoldDB" id="A0A3A4NAL8"/>
<evidence type="ECO:0000313" key="3">
    <source>
        <dbReference type="Proteomes" id="UP000265882"/>
    </source>
</evidence>
<dbReference type="InterPro" id="IPR055140">
    <property type="entry name" value="Thiolase_C_2"/>
</dbReference>
<name>A0A3A4NAL8_ABYX5</name>
<organism evidence="2 3">
    <name type="scientific">Abyssobacteria bacterium (strain SURF_5)</name>
    <dbReference type="NCBI Taxonomy" id="2093360"/>
    <lineage>
        <taxon>Bacteria</taxon>
        <taxon>Pseudomonadati</taxon>
        <taxon>Candidatus Hydrogenedentota</taxon>
        <taxon>Candidatus Abyssobacteria</taxon>
    </lineage>
</organism>
<dbReference type="InterPro" id="IPR002155">
    <property type="entry name" value="Thiolase"/>
</dbReference>
<dbReference type="EMBL" id="QZKU01000123">
    <property type="protein sequence ID" value="RJP16719.1"/>
    <property type="molecule type" value="Genomic_DNA"/>
</dbReference>
<dbReference type="InterPro" id="IPR016039">
    <property type="entry name" value="Thiolase-like"/>
</dbReference>
<dbReference type="PANTHER" id="PTHR42870">
    <property type="entry name" value="ACETYL-COA C-ACETYLTRANSFERASE"/>
    <property type="match status" value="1"/>
</dbReference>
<proteinExistence type="predicted"/>
<dbReference type="PANTHER" id="PTHR42870:SF1">
    <property type="entry name" value="NON-SPECIFIC LIPID-TRANSFER PROTEIN-LIKE 2"/>
    <property type="match status" value="1"/>
</dbReference>
<sequence length="400" mass="42828">MRRWRKRIAIVGIGESDLGTVPGKDSYELSRQALIRALDDCGVRKSEVDGVMTSGAFSVLYPMHSLLFCEYVGLRPRYTSVMQIGGATHILNVLTAANAIEAGMCEIALITSAESLRSFAGFERLIRLFGNASGDMTAVYSAIGHPDFEVPFGTTLIGQYALYANRHMAEFGTTHEQLAQVAVSIRKHASMHPQAQKRQEISVEDVMNAKPIASPFTKDECSLISDGGAAIIVTTFERARDLKKKPVEILGGGAKTTQEHATLSKSFTTSPAVSAGNDCFAMAGLTPADVDFAELYDCFSITPLISLEDFGFCKKGEGGAFVESGKRIEIGGELPIVTHGGCLSHCHPGLPSGIFHITEAVKQLRCEVEPARQVKDPKVGLVSGVGGIFSSVTALLLAKV</sequence>
<dbReference type="CDD" id="cd00829">
    <property type="entry name" value="SCP-x_thiolase"/>
    <property type="match status" value="1"/>
</dbReference>
<accession>A0A3A4NAL8</accession>
<feature type="domain" description="Thiolase C-terminal" evidence="1">
    <location>
        <begin position="253"/>
        <end position="398"/>
    </location>
</feature>
<evidence type="ECO:0000313" key="2">
    <source>
        <dbReference type="EMBL" id="RJP16719.1"/>
    </source>
</evidence>
<dbReference type="Proteomes" id="UP000265882">
    <property type="component" value="Unassembled WGS sequence"/>
</dbReference>
<reference evidence="2 3" key="1">
    <citation type="journal article" date="2017" name="ISME J.">
        <title>Energy and carbon metabolisms in a deep terrestrial subsurface fluid microbial community.</title>
        <authorList>
            <person name="Momper L."/>
            <person name="Jungbluth S.P."/>
            <person name="Lee M.D."/>
            <person name="Amend J.P."/>
        </authorList>
    </citation>
    <scope>NUCLEOTIDE SEQUENCE [LARGE SCALE GENOMIC DNA]</scope>
    <source>
        <strain evidence="2">SURF_5</strain>
    </source>
</reference>
<dbReference type="Pfam" id="PF22691">
    <property type="entry name" value="Thiolase_C_1"/>
    <property type="match status" value="1"/>
</dbReference>
<comment type="caution">
    <text evidence="2">The sequence shown here is derived from an EMBL/GenBank/DDBJ whole genome shotgun (WGS) entry which is preliminary data.</text>
</comment>
<dbReference type="PIRSF" id="PIRSF000429">
    <property type="entry name" value="Ac-CoA_Ac_transf"/>
    <property type="match status" value="1"/>
</dbReference>
<dbReference type="Gene3D" id="3.40.47.10">
    <property type="match status" value="1"/>
</dbReference>
<gene>
    <name evidence="2" type="ORF">C4520_17975</name>
</gene>